<feature type="compositionally biased region" description="Acidic residues" evidence="1">
    <location>
        <begin position="304"/>
        <end position="321"/>
    </location>
</feature>
<organism evidence="3 4">
    <name type="scientific">Athelia psychrophila</name>
    <dbReference type="NCBI Taxonomy" id="1759441"/>
    <lineage>
        <taxon>Eukaryota</taxon>
        <taxon>Fungi</taxon>
        <taxon>Dikarya</taxon>
        <taxon>Basidiomycota</taxon>
        <taxon>Agaricomycotina</taxon>
        <taxon>Agaricomycetes</taxon>
        <taxon>Agaricomycetidae</taxon>
        <taxon>Atheliales</taxon>
        <taxon>Atheliaceae</taxon>
        <taxon>Athelia</taxon>
    </lineage>
</organism>
<keyword evidence="2" id="KW-0472">Membrane</keyword>
<accession>A0A166C2F9</accession>
<reference evidence="3 4" key="1">
    <citation type="journal article" date="2016" name="Mol. Biol. Evol.">
        <title>Comparative Genomics of Early-Diverging Mushroom-Forming Fungi Provides Insights into the Origins of Lignocellulose Decay Capabilities.</title>
        <authorList>
            <person name="Nagy L.G."/>
            <person name="Riley R."/>
            <person name="Tritt A."/>
            <person name="Adam C."/>
            <person name="Daum C."/>
            <person name="Floudas D."/>
            <person name="Sun H."/>
            <person name="Yadav J.S."/>
            <person name="Pangilinan J."/>
            <person name="Larsson K.H."/>
            <person name="Matsuura K."/>
            <person name="Barry K."/>
            <person name="Labutti K."/>
            <person name="Kuo R."/>
            <person name="Ohm R.A."/>
            <person name="Bhattacharya S.S."/>
            <person name="Shirouzu T."/>
            <person name="Yoshinaga Y."/>
            <person name="Martin F.M."/>
            <person name="Grigoriev I.V."/>
            <person name="Hibbett D.S."/>
        </authorList>
    </citation>
    <scope>NUCLEOTIDE SEQUENCE [LARGE SCALE GENOMIC DNA]</scope>
    <source>
        <strain evidence="3 4">CBS 109695</strain>
    </source>
</reference>
<dbReference type="OrthoDB" id="2507743at2759"/>
<gene>
    <name evidence="3" type="ORF">FIBSPDRAFT_835365</name>
</gene>
<name>A0A166C2F9_9AGAM</name>
<evidence type="ECO:0000256" key="2">
    <source>
        <dbReference type="SAM" id="Phobius"/>
    </source>
</evidence>
<keyword evidence="2" id="KW-1133">Transmembrane helix</keyword>
<evidence type="ECO:0000256" key="1">
    <source>
        <dbReference type="SAM" id="MobiDB-lite"/>
    </source>
</evidence>
<feature type="compositionally biased region" description="Basic and acidic residues" evidence="1">
    <location>
        <begin position="413"/>
        <end position="427"/>
    </location>
</feature>
<feature type="region of interest" description="Disordered" evidence="1">
    <location>
        <begin position="304"/>
        <end position="427"/>
    </location>
</feature>
<feature type="region of interest" description="Disordered" evidence="1">
    <location>
        <begin position="29"/>
        <end position="70"/>
    </location>
</feature>
<feature type="compositionally biased region" description="Low complexity" evidence="1">
    <location>
        <begin position="326"/>
        <end position="339"/>
    </location>
</feature>
<dbReference type="STRING" id="436010.A0A166C2F9"/>
<evidence type="ECO:0000313" key="3">
    <source>
        <dbReference type="EMBL" id="KZP13222.1"/>
    </source>
</evidence>
<dbReference type="AlphaFoldDB" id="A0A166C2F9"/>
<dbReference type="Proteomes" id="UP000076532">
    <property type="component" value="Unassembled WGS sequence"/>
</dbReference>
<sequence>MPFPFTFSSPVYHAPNPFDTPTTNLKWAPVSASTSGHIRNLPVKRNDRPGPRRRPSPLLSSGYDFDEPAPLRRKRGWEPSLAEPACAATNAASTGGYLDTPAKYRDMVSGAARSREDLGREIEDMAADLPPTKKRRTLAGSIASTALSAALIGTAVGLTVYRILINLSWRDRGKRADADEVLPPPPAYDQGTWVPPHEQQHQHQRVIISPPTPTARARKARTTPVAKRVAASTRHRRTHTQGAAQLASPTRPEFDFSQVPHQQAAAAEEPDDEMDWIGGRLSALIAEGQKALGREIVVASEVAEDQMDDGMDPEAWVEEYPNDGPSFSSRSRSRAGSVRRANRSSHAPIAPIQTTFDARSRSGSAASASMGSPRVARFEQGMGVVIPGPGGSMHAPSTDSLRPPTSPTVSGSFREDESAWESPELRESMSRARARLLAARLRG</sequence>
<feature type="compositionally biased region" description="Low complexity" evidence="1">
    <location>
        <begin position="361"/>
        <end position="372"/>
    </location>
</feature>
<keyword evidence="4" id="KW-1185">Reference proteome</keyword>
<keyword evidence="2" id="KW-0812">Transmembrane</keyword>
<evidence type="ECO:0000313" key="4">
    <source>
        <dbReference type="Proteomes" id="UP000076532"/>
    </source>
</evidence>
<feature type="region of interest" description="Disordered" evidence="1">
    <location>
        <begin position="213"/>
        <end position="272"/>
    </location>
</feature>
<evidence type="ECO:0008006" key="5">
    <source>
        <dbReference type="Google" id="ProtNLM"/>
    </source>
</evidence>
<protein>
    <recommendedName>
        <fullName evidence="5">Transmembrane protein</fullName>
    </recommendedName>
</protein>
<proteinExistence type="predicted"/>
<feature type="transmembrane region" description="Helical" evidence="2">
    <location>
        <begin position="142"/>
        <end position="165"/>
    </location>
</feature>
<dbReference type="EMBL" id="KV417636">
    <property type="protein sequence ID" value="KZP13222.1"/>
    <property type="molecule type" value="Genomic_DNA"/>
</dbReference>